<gene>
    <name evidence="1" type="ORF">UFOVP112_119</name>
</gene>
<dbReference type="Gene3D" id="2.10.10.20">
    <property type="entry name" value="Carbohydrate-binding module superfamily 5/12"/>
    <property type="match status" value="1"/>
</dbReference>
<sequence length="3802" mass="418364">MALLNTINFLPQVFQTATNQRFLGATMDQMVSSQINIPVAGYIGRTVSPTSRTGDNYVPEATAERQQYQLEASVVISDAEDNIKFNSNYIDLLNSIKHYGGLTNNHQRLFSSTNYSYDGHFDYDKFINYYNYFWLPNGPAAVSVYANQTPYQADYTVTKNTNISGYNFSGVGTHPNLQLTLARGGRYTFTVNQPGSKFWIQSEPGVSGVDSSISLISTRDVFGVTNNGTDTGVITFNVPLTTAQDFYTAMPIVASVDAAVTLRYTDIQNKLLSQFIEDFPAGFDGLINNLQNKTFIFIGNDKDDVYWTTPSLGSYSGLDRTGFASGYVVTNDLRKNAWKITLIPNGAGDYIIQITPDAGIVQSREKVFISSGQTYAANQFWLNNNLEYTLVPPITATQDYLYYQDGTDPEFLGVIKLVDNTASTINVATDILGKVGYTSPNGVIFTNGLKIKFDSSVEPSTYANKEYYVDGVGTSIALVDVSQLVVSESIGLDIATTPDYITINRVSQDRNPWSRYNRWFHKDVINAVAKYNQTSADYGPNIAARRPIVEFEPNLQLFNYGQQASHNVDYITFTSTDAFADIEGKTSALVDGYTLKQNDRIIFANDYDTSTINEVWQVDIQYINSTNYITLIKTPEDPILPGQNILITAGSNAGNTYRFTGTEWIQCQAKTDVNQPPLFDLVDASGYSFADTTVYPDTTFAGTKFFGYGVGTGSNDTVLGFPLTYQNFNNIGDISFSNYYDTDTFTHTHPTKQVTTTLNCNSGYLKKNNGLTTSTQLNNWIENKEKSSQFQVFTKNFDGYVVAIDGVEKAFVQIDVLPLPQVTVPHLKVYLNNTLLMPDTDYQLVKFGIYDIVTLTNLPAVDDKIDVLVFSDKPSNVAYYQIPDNLDSNALNENFNTITLGQLRTHYNKLIENKSCTSINEIPTQDDYLKAQGGTLTQHCCPAVYAMTFLTDPTVNFENGITLARKEYTKFKNKFLSLCSSLTTIDYNNPVTGVDTILQNINALKNSSFPWYYSDMVPQGGSYTPVTYTVLNSRQTRYEIRTIFNNTQLGARAVLVYVDGVQQILGIDYVFSTETPTVVFTNGLPVGSKIVIRDYPSTDGNYIPETPTKLGLYPKFEPRIYEDTAYQAPINVIQGHDGSLTPAFNDFRDDYLLELEKRIYNNIKTDYNTNPISIHNSIPGRFRTTDYTFDEYNQVLSRSFLTWAGANNVDYASNTAFNINNPWTWNYSNFTDAIDGSLLQGSWRAIYQYWYDTDTPNLTPWKMLGFGSKPTWWTERYGNGPYTGGNTLLWEDLEAGYVWNNGDPYYDTVFARPGLTKVIPVDSAGNLLNPTQISVVRQYNTAYANADFSAGQQGPAETAWRRSSDYPFALQATLALLKPAEYFGTQLDTSRFYTNPITGQVSNSVNQKITPSILTVNGNTTSGTVERTSGYINWIADGIKNTGIDPITKILDYFTNFSVRLNYKVGGFIDDRFLTVSAEQTTPGSTNASVVIPETNYKIYLNKSNPIGSAVYSAVIIEKTTSGYAVTGYDPTTPFFNIIPSIANNNYETIAINEISAKMYKDSAKESQLIPYGTEFATIQQVADFLTSYQRYLISQGFLFTQFDTELETQRDWALSIKEVMYWAQQGWSAGNVIILNPTATYLKLNTIGKVVDAITNTTNGSKLLDQNFLPIKHSNFNILRAENPTTGNQCVINTIDGAIICYAKLDFVQHEHVIVFDNVSDFGDIVYVPNQGTRQYRLKLSGAKTGGWTGALSAPGYFYSDPVISTWSSGTDYQLGDIVAYNNSYYAATQKIPAASTFNAGGWTQVNKADIKNGLLPNFTQSAQEIEHIYDIDAPVVDEVIQEYSAGLIGFRQRQYLTDLGVGIPTQTKFYQGFIKEKGTINSVEALTKANFDNVNGTIETYEEWAFRVGQYGGVNSNAFREFVLDQSVFTTNPVAFTITDNYTTGNIIANLRIDANLTLSNIYNSSNLTNVTAGMYNNRSIDQVYATDLPTVGYVNLQDADYTIFDLTTYTGSLDGMGAGDKIWVAKDSANQWDILRVDATNLTAVTLTYILDNYAQLTFDYAHSFNVGDSFLLKYFDPVFDGIYEVIEAPNATTVTIIIKEIPSTDYVSITALQTLIRALVINGSGVVYTLDSAKVDTVSDLINLPIPLNGWINNDHVWVDNASSAGWGVYTFNQPWHANATTKLTHTITANAKFGTSVRISSDEQYVYVGAPGEKLVYANATSTGTSTIISNASAGFGTNIESQGNLVVVSSTANVHVYRNVNGTITPVQLISSANVSGNISSISMSTDQKWLYIGGNNVVEAYTTTNAAWANVHYTWVGKISSVGAFGSVVKTNTTGNILVVGAPTANVTAAHNGNVSVYSRSANAFTKTQTLSSVFQNDSAGFGTSLDLDSTFGNLYVGIPRSLRSGYANGLVERFILVGSSYQYHSNIAHPHGDVGAFGTSISVSGDTKVLAVGSLGSSSEENTTFDQDETLIDADTTNFVDHIINSGATYIFEPLIDQTLAGDLGHYVYVQELEAQLHSGDLFGNSLDITRGLIAVGAPGATSTNGSAYLFHNNSQSTGWNITRHEQPQVDIDSVSRTFIYNKTDNTILAALDYVDPAKGKVLNSVARDIDYQLPSDPALYNHGTGEIHSDQYWGPKEVGKIWWDLSAVRYIDYEQDATIYRLNNWGTRFPGSEILVYEWVASSVLPSLYVENGGSGVPVYADDSSYSTYGYVEPSGTVKLKYYFWVKNLDTVNTHAGKHNSIISITNAIENPHSQNIPYATILRDDTIALHNVNHLLTGQNSILHLGYQPGKSSIIHSEYTLVQEGNPRSPIPSTILNKFVDSLSGIDRAGNTVPDPALLPSQRYGISIRPRQTMIMNHDLALLNYLTLVNGYLLDYPVVERKVLTILNSEESIPSPKTGAYSGTVETIEELGYLELPDNDGDVDFPAGYSVLVKSDTTYAGKWAIYTLNSSLTAFEVSRVQAYKTNLYWTYADWYDSTYDPTSTPDVTVATALDLGKLNLVTDTYIKVLDTGNGKFAVYKVDSNLALTLVGIESGTIQINTNFDSTNRIELRNILLAMQNEIFIDDQAGKFNSIFFAMIKYILTEQKNLDWVFKTSFISSTQYIRKLQKFPSYIADNQSYYLDYINEVKPYRTIVREFVIDYIGNDSYNSDVTDFDLPPYWDANLQVYRSPSGEQPYDSTIRSTGVNSQWNENHTYGIVDVIIEDAGSGFLFSPQIIFSGGGGSGAEAYAEISGTGGIARIYITNPGTGYTSIPNIVINGTGSGARARAVLRNVYDGNNTGHNLVRSIKTNIKFDRINYTNASTFVMWDDLTASANIGQQIAPNTILVLNGSLYQLANAYTITGNIANNTIDFPISDTTQITATSFNNANDRIVATQGNVDFALIDDGITYPGVTLDGNTYVGTDIDSIVQSRYTDSVGVNPSDILVDGGAYVDRYESHAPQELVPGRMFDSLNLTVYDRDQLAFRLFDNMSSDHEFYRIALANITALSSNLSINDTVIHVTDASKLPAPNRLAAVPGVVFINGEKITYYRNYATESVSPWEANATFTTDTLISYSGNVYLTLGNVYGMNFANVTANVTTVNLNSLGQIRRAVDGTSPALVHAVNSLVVDSSMQQQIPNTAINTSTLSANVVYSATDVSAISFALHLTSNVSASIGDLITQIDANTSVTSLTVRVLETVANTKTVPVVITGGGITGLPDVFDNPLGFDIMGFDNTTSQIYINGNITPAYIISGTIIGTVTPSGTVTVSANTVVETANLWYNRGFGVPSDGHGIINSTTSQAEFLKASRGYSA</sequence>
<protein>
    <recommendedName>
        <fullName evidence="2">YHYH domain-containing protein</fullName>
    </recommendedName>
</protein>
<dbReference type="EMBL" id="LR796233">
    <property type="protein sequence ID" value="CAB4128986.1"/>
    <property type="molecule type" value="Genomic_DNA"/>
</dbReference>
<evidence type="ECO:0000313" key="1">
    <source>
        <dbReference type="EMBL" id="CAB4128986.1"/>
    </source>
</evidence>
<reference evidence="1" key="1">
    <citation type="submission" date="2020-04" db="EMBL/GenBank/DDBJ databases">
        <authorList>
            <person name="Chiriac C."/>
            <person name="Salcher M."/>
            <person name="Ghai R."/>
            <person name="Kavagutti S V."/>
        </authorList>
    </citation>
    <scope>NUCLEOTIDE SEQUENCE</scope>
</reference>
<evidence type="ECO:0008006" key="2">
    <source>
        <dbReference type="Google" id="ProtNLM"/>
    </source>
</evidence>
<proteinExistence type="predicted"/>
<accession>A0A6J5L6R7</accession>
<name>A0A6J5L6R7_9CAUD</name>
<organism evidence="1">
    <name type="scientific">uncultured Caudovirales phage</name>
    <dbReference type="NCBI Taxonomy" id="2100421"/>
    <lineage>
        <taxon>Viruses</taxon>
        <taxon>Duplodnaviria</taxon>
        <taxon>Heunggongvirae</taxon>
        <taxon>Uroviricota</taxon>
        <taxon>Caudoviricetes</taxon>
        <taxon>Peduoviridae</taxon>
        <taxon>Maltschvirus</taxon>
        <taxon>Maltschvirus maltsch</taxon>
    </lineage>
</organism>